<proteinExistence type="predicted"/>
<accession>A0A517VAV0</accession>
<dbReference type="EMBL" id="CP036343">
    <property type="protein sequence ID" value="QDT90133.1"/>
    <property type="molecule type" value="Genomic_DNA"/>
</dbReference>
<evidence type="ECO:0008006" key="3">
    <source>
        <dbReference type="Google" id="ProtNLM"/>
    </source>
</evidence>
<evidence type="ECO:0000313" key="1">
    <source>
        <dbReference type="EMBL" id="QDT90133.1"/>
    </source>
</evidence>
<dbReference type="OrthoDB" id="5492672at2"/>
<keyword evidence="2" id="KW-1185">Reference proteome</keyword>
<dbReference type="Proteomes" id="UP000316855">
    <property type="component" value="Chromosome"/>
</dbReference>
<dbReference type="KEGG" id="gax:Pan161_17820"/>
<dbReference type="Pfam" id="PF09844">
    <property type="entry name" value="DUF2071"/>
    <property type="match status" value="1"/>
</dbReference>
<organism evidence="1 2">
    <name type="scientific">Gimesia algae</name>
    <dbReference type="NCBI Taxonomy" id="2527971"/>
    <lineage>
        <taxon>Bacteria</taxon>
        <taxon>Pseudomonadati</taxon>
        <taxon>Planctomycetota</taxon>
        <taxon>Planctomycetia</taxon>
        <taxon>Planctomycetales</taxon>
        <taxon>Planctomycetaceae</taxon>
        <taxon>Gimesia</taxon>
    </lineage>
</organism>
<dbReference type="AlphaFoldDB" id="A0A517VAV0"/>
<name>A0A517VAV0_9PLAN</name>
<sequence length="246" mass="27336">MKIPVIEGMIDRRILANFRVDPEAMARVLPAPFRPQLIHGYAIGGVCLIRLTNVRPRCAPFSWGIRSENAAHRFAVEWEADGQTHQGVYVNRRDTDSCLNALAGGRIFPGTHHHARFTVEETDDCFSVEMQARDGQARMQVTGSVADDLPASSIFASVQEASDFFEQGALGYSASNRAGHFDGLELSCRDWKAEPLQVDSITSSFFDDPTRFPPGTVEFDCALLMRGIPHEWHSRQDLCCPETLPA</sequence>
<dbReference type="InterPro" id="IPR018644">
    <property type="entry name" value="DUF2071"/>
</dbReference>
<reference evidence="1 2" key="1">
    <citation type="submission" date="2019-02" db="EMBL/GenBank/DDBJ databases">
        <title>Deep-cultivation of Planctomycetes and their phenomic and genomic characterization uncovers novel biology.</title>
        <authorList>
            <person name="Wiegand S."/>
            <person name="Jogler M."/>
            <person name="Boedeker C."/>
            <person name="Pinto D."/>
            <person name="Vollmers J."/>
            <person name="Rivas-Marin E."/>
            <person name="Kohn T."/>
            <person name="Peeters S.H."/>
            <person name="Heuer A."/>
            <person name="Rast P."/>
            <person name="Oberbeckmann S."/>
            <person name="Bunk B."/>
            <person name="Jeske O."/>
            <person name="Meyerdierks A."/>
            <person name="Storesund J.E."/>
            <person name="Kallscheuer N."/>
            <person name="Luecker S."/>
            <person name="Lage O.M."/>
            <person name="Pohl T."/>
            <person name="Merkel B.J."/>
            <person name="Hornburger P."/>
            <person name="Mueller R.-W."/>
            <person name="Bruemmer F."/>
            <person name="Labrenz M."/>
            <person name="Spormann A.M."/>
            <person name="Op den Camp H."/>
            <person name="Overmann J."/>
            <person name="Amann R."/>
            <person name="Jetten M.S.M."/>
            <person name="Mascher T."/>
            <person name="Medema M.H."/>
            <person name="Devos D.P."/>
            <person name="Kaster A.-K."/>
            <person name="Ovreas L."/>
            <person name="Rohde M."/>
            <person name="Galperin M.Y."/>
            <person name="Jogler C."/>
        </authorList>
    </citation>
    <scope>NUCLEOTIDE SEQUENCE [LARGE SCALE GENOMIC DNA]</scope>
    <source>
        <strain evidence="1 2">Pan161</strain>
    </source>
</reference>
<gene>
    <name evidence="1" type="ORF">Pan161_17820</name>
</gene>
<dbReference type="RefSeq" id="WP_145225870.1">
    <property type="nucleotide sequence ID" value="NZ_CP036343.1"/>
</dbReference>
<protein>
    <recommendedName>
        <fullName evidence="3">DUF2071 domain-containing protein</fullName>
    </recommendedName>
</protein>
<evidence type="ECO:0000313" key="2">
    <source>
        <dbReference type="Proteomes" id="UP000316855"/>
    </source>
</evidence>